<sequence length="166" mass="17353">MPLYEYTVVPAPKKGAKARGVRGTEARFAHALTELINEKAVEGWEYLRAEALPSEERSGMIGKTRVVQNLLVFRRPRPGEGAWPAASAQDMAFAHDPDRHFAEDPAPHDAAGASGSAPDPRAVSGAPLRAPEPARDGGATPGLGGASKGAPGSTVHPLPGPGIRNR</sequence>
<evidence type="ECO:0000256" key="1">
    <source>
        <dbReference type="SAM" id="MobiDB-lite"/>
    </source>
</evidence>
<protein>
    <submittedName>
        <fullName evidence="2">DUF4177 domain-containing protein</fullName>
    </submittedName>
</protein>
<reference evidence="2 3" key="1">
    <citation type="submission" date="2018-11" db="EMBL/GenBank/DDBJ databases">
        <title>Mesobaculum littorinae gen. nov., sp. nov., isolated from Littorina scabra that represents a novel genus of the order Rhodobacteraceae.</title>
        <authorList>
            <person name="Li F."/>
        </authorList>
    </citation>
    <scope>NUCLEOTIDE SEQUENCE [LARGE SCALE GENOMIC DNA]</scope>
    <source>
        <strain evidence="2 3">M0103</strain>
    </source>
</reference>
<keyword evidence="3" id="KW-1185">Reference proteome</keyword>
<evidence type="ECO:0000313" key="2">
    <source>
        <dbReference type="EMBL" id="RVV98788.1"/>
    </source>
</evidence>
<name>A0A438AJD0_9RHOB</name>
<proteinExistence type="predicted"/>
<evidence type="ECO:0000313" key="3">
    <source>
        <dbReference type="Proteomes" id="UP000285908"/>
    </source>
</evidence>
<accession>A0A438AJD0</accession>
<dbReference type="OrthoDB" id="7658888at2"/>
<dbReference type="AlphaFoldDB" id="A0A438AJD0"/>
<comment type="caution">
    <text evidence="2">The sequence shown here is derived from an EMBL/GenBank/DDBJ whole genome shotgun (WGS) entry which is preliminary data.</text>
</comment>
<feature type="compositionally biased region" description="Basic and acidic residues" evidence="1">
    <location>
        <begin position="93"/>
        <end position="107"/>
    </location>
</feature>
<dbReference type="Proteomes" id="UP000285908">
    <property type="component" value="Unassembled WGS sequence"/>
</dbReference>
<feature type="region of interest" description="Disordered" evidence="1">
    <location>
        <begin position="77"/>
        <end position="166"/>
    </location>
</feature>
<dbReference type="EMBL" id="RQXX01000002">
    <property type="protein sequence ID" value="RVV98788.1"/>
    <property type="molecule type" value="Genomic_DNA"/>
</dbReference>
<dbReference type="RefSeq" id="WP_127906019.1">
    <property type="nucleotide sequence ID" value="NZ_RQXX01000002.1"/>
</dbReference>
<organism evidence="2 3">
    <name type="scientific">Mesobaculum littorinae</name>
    <dbReference type="NCBI Taxonomy" id="2486419"/>
    <lineage>
        <taxon>Bacteria</taxon>
        <taxon>Pseudomonadati</taxon>
        <taxon>Pseudomonadota</taxon>
        <taxon>Alphaproteobacteria</taxon>
        <taxon>Rhodobacterales</taxon>
        <taxon>Roseobacteraceae</taxon>
        <taxon>Mesobaculum</taxon>
    </lineage>
</organism>
<gene>
    <name evidence="2" type="ORF">EKE94_07765</name>
</gene>